<evidence type="ECO:0000259" key="3">
    <source>
        <dbReference type="Pfam" id="PF03358"/>
    </source>
</evidence>
<comment type="caution">
    <text evidence="4">The sequence shown here is derived from an EMBL/GenBank/DDBJ whole genome shotgun (WGS) entry which is preliminary data.</text>
</comment>
<dbReference type="Pfam" id="PF03358">
    <property type="entry name" value="FMN_red"/>
    <property type="match status" value="1"/>
</dbReference>
<dbReference type="InterPro" id="IPR005025">
    <property type="entry name" value="FMN_Rdtase-like_dom"/>
</dbReference>
<protein>
    <submittedName>
        <fullName evidence="4">Flavodoxin family protein</fullName>
    </submittedName>
</protein>
<dbReference type="RefSeq" id="WP_343759830.1">
    <property type="nucleotide sequence ID" value="NZ_BAAACG010000006.1"/>
</dbReference>
<dbReference type="InterPro" id="IPR051796">
    <property type="entry name" value="ISF_SsuE-like"/>
</dbReference>
<evidence type="ECO:0000256" key="2">
    <source>
        <dbReference type="ARBA" id="ARBA00022643"/>
    </source>
</evidence>
<dbReference type="SUPFAM" id="SSF52218">
    <property type="entry name" value="Flavoproteins"/>
    <property type="match status" value="1"/>
</dbReference>
<organism evidence="4 5">
    <name type="scientific">Clostridium oceanicum</name>
    <dbReference type="NCBI Taxonomy" id="1543"/>
    <lineage>
        <taxon>Bacteria</taxon>
        <taxon>Bacillati</taxon>
        <taxon>Bacillota</taxon>
        <taxon>Clostridia</taxon>
        <taxon>Eubacteriales</taxon>
        <taxon>Clostridiaceae</taxon>
        <taxon>Clostridium</taxon>
    </lineage>
</organism>
<keyword evidence="1" id="KW-0285">Flavoprotein</keyword>
<sequence length="209" mass="23711">MKVLGIVGSRRKNGNTACLVQEALNEVQCEEIETEMIFLGDYNIRGCIGCEGCKDTYKCVIKDDMQKLYPRILEADAIIMGSPTYFYNITSDMKAFIERLYCFQIFAEDDRSVWSSINEVLGGKYAVVISICEQSDEKDMGFTAEAMSQPLEGLGYRVIETVKILKLFKKGEALKNQDALDQVKKAGIKLRKTIRLRKETEKKLRSSLD</sequence>
<evidence type="ECO:0000313" key="5">
    <source>
        <dbReference type="Proteomes" id="UP001501510"/>
    </source>
</evidence>
<name>A0ABP3UK73_9CLOT</name>
<dbReference type="Gene3D" id="3.40.50.360">
    <property type="match status" value="1"/>
</dbReference>
<dbReference type="PANTHER" id="PTHR43278">
    <property type="entry name" value="NAD(P)H-DEPENDENT FMN-CONTAINING OXIDOREDUCTASE YWQN-RELATED"/>
    <property type="match status" value="1"/>
</dbReference>
<proteinExistence type="predicted"/>
<accession>A0ABP3UK73</accession>
<feature type="domain" description="NADPH-dependent FMN reductase-like" evidence="3">
    <location>
        <begin position="1"/>
        <end position="131"/>
    </location>
</feature>
<evidence type="ECO:0000313" key="4">
    <source>
        <dbReference type="EMBL" id="GAA0736635.1"/>
    </source>
</evidence>
<dbReference type="PANTHER" id="PTHR43278:SF4">
    <property type="entry name" value="NAD(P)H-DEPENDENT FMN-CONTAINING OXIDOREDUCTASE YWQN-RELATED"/>
    <property type="match status" value="1"/>
</dbReference>
<keyword evidence="5" id="KW-1185">Reference proteome</keyword>
<dbReference type="Proteomes" id="UP001501510">
    <property type="component" value="Unassembled WGS sequence"/>
</dbReference>
<evidence type="ECO:0000256" key="1">
    <source>
        <dbReference type="ARBA" id="ARBA00022630"/>
    </source>
</evidence>
<dbReference type="InterPro" id="IPR029039">
    <property type="entry name" value="Flavoprotein-like_sf"/>
</dbReference>
<keyword evidence="2" id="KW-0288">FMN</keyword>
<reference evidence="5" key="1">
    <citation type="journal article" date="2019" name="Int. J. Syst. Evol. Microbiol.">
        <title>The Global Catalogue of Microorganisms (GCM) 10K type strain sequencing project: providing services to taxonomists for standard genome sequencing and annotation.</title>
        <authorList>
            <consortium name="The Broad Institute Genomics Platform"/>
            <consortium name="The Broad Institute Genome Sequencing Center for Infectious Disease"/>
            <person name="Wu L."/>
            <person name="Ma J."/>
        </authorList>
    </citation>
    <scope>NUCLEOTIDE SEQUENCE [LARGE SCALE GENOMIC DNA]</scope>
    <source>
        <strain evidence="5">JCM 1407</strain>
    </source>
</reference>
<gene>
    <name evidence="4" type="ORF">GCM10008906_11910</name>
</gene>
<dbReference type="EMBL" id="BAAACG010000006">
    <property type="protein sequence ID" value="GAA0736635.1"/>
    <property type="molecule type" value="Genomic_DNA"/>
</dbReference>